<comment type="caution">
    <text evidence="2">The sequence shown here is derived from an EMBL/GenBank/DDBJ whole genome shotgun (WGS) entry which is preliminary data.</text>
</comment>
<accession>A0A9P6T981</accession>
<feature type="region of interest" description="Disordered" evidence="1">
    <location>
        <begin position="1"/>
        <end position="38"/>
    </location>
</feature>
<dbReference type="OrthoDB" id="10640167at2759"/>
<gene>
    <name evidence="2" type="ORF">CROQUDRAFT_673016</name>
</gene>
<name>A0A9P6T981_9BASI</name>
<evidence type="ECO:0000313" key="3">
    <source>
        <dbReference type="Proteomes" id="UP000886653"/>
    </source>
</evidence>
<dbReference type="EMBL" id="MU167322">
    <property type="protein sequence ID" value="KAG0143320.1"/>
    <property type="molecule type" value="Genomic_DNA"/>
</dbReference>
<protein>
    <submittedName>
        <fullName evidence="2">Uncharacterized protein</fullName>
    </submittedName>
</protein>
<sequence>MSQRLESMKKSESNPIINPNPTTKESIFRNNHNKGNKRSNLMNEQIKLVSITKRFTALNETRLSILRIENFEMGKPRPPSPTCFSKPYGRKYVNDEQEEGEEEEEEERKGKVKWQKPIAIDLEEEQDEGLKRLKKGGERVDDDDDSKIETSVPRKGILLKCQLDEDGNLIDQISDINNLVPEFVIVRRKVEKNYSRGL</sequence>
<dbReference type="Proteomes" id="UP000886653">
    <property type="component" value="Unassembled WGS sequence"/>
</dbReference>
<dbReference type="AlphaFoldDB" id="A0A9P6T981"/>
<feature type="compositionally biased region" description="Basic and acidic residues" evidence="1">
    <location>
        <begin position="128"/>
        <end position="139"/>
    </location>
</feature>
<evidence type="ECO:0000256" key="1">
    <source>
        <dbReference type="SAM" id="MobiDB-lite"/>
    </source>
</evidence>
<proteinExistence type="predicted"/>
<feature type="compositionally biased region" description="Polar residues" evidence="1">
    <location>
        <begin position="13"/>
        <end position="30"/>
    </location>
</feature>
<evidence type="ECO:0000313" key="2">
    <source>
        <dbReference type="EMBL" id="KAG0143320.1"/>
    </source>
</evidence>
<reference evidence="2" key="1">
    <citation type="submission" date="2013-11" db="EMBL/GenBank/DDBJ databases">
        <title>Genome sequence of the fusiform rust pathogen reveals effectors for host alternation and coevolution with pine.</title>
        <authorList>
            <consortium name="DOE Joint Genome Institute"/>
            <person name="Smith K."/>
            <person name="Pendleton A."/>
            <person name="Kubisiak T."/>
            <person name="Anderson C."/>
            <person name="Salamov A."/>
            <person name="Aerts A."/>
            <person name="Riley R."/>
            <person name="Clum A."/>
            <person name="Lindquist E."/>
            <person name="Ence D."/>
            <person name="Campbell M."/>
            <person name="Kronenberg Z."/>
            <person name="Feau N."/>
            <person name="Dhillon B."/>
            <person name="Hamelin R."/>
            <person name="Burleigh J."/>
            <person name="Smith J."/>
            <person name="Yandell M."/>
            <person name="Nelson C."/>
            <person name="Grigoriev I."/>
            <person name="Davis J."/>
        </authorList>
    </citation>
    <scope>NUCLEOTIDE SEQUENCE</scope>
    <source>
        <strain evidence="2">G11</strain>
    </source>
</reference>
<feature type="compositionally biased region" description="Basic and acidic residues" evidence="1">
    <location>
        <begin position="1"/>
        <end position="12"/>
    </location>
</feature>
<feature type="region of interest" description="Disordered" evidence="1">
    <location>
        <begin position="74"/>
        <end position="112"/>
    </location>
</feature>
<keyword evidence="3" id="KW-1185">Reference proteome</keyword>
<organism evidence="2 3">
    <name type="scientific">Cronartium quercuum f. sp. fusiforme G11</name>
    <dbReference type="NCBI Taxonomy" id="708437"/>
    <lineage>
        <taxon>Eukaryota</taxon>
        <taxon>Fungi</taxon>
        <taxon>Dikarya</taxon>
        <taxon>Basidiomycota</taxon>
        <taxon>Pucciniomycotina</taxon>
        <taxon>Pucciniomycetes</taxon>
        <taxon>Pucciniales</taxon>
        <taxon>Coleosporiaceae</taxon>
        <taxon>Cronartium</taxon>
    </lineage>
</organism>
<feature type="region of interest" description="Disordered" evidence="1">
    <location>
        <begin position="125"/>
        <end position="148"/>
    </location>
</feature>
<feature type="compositionally biased region" description="Acidic residues" evidence="1">
    <location>
        <begin position="95"/>
        <end position="106"/>
    </location>
</feature>